<comment type="caution">
    <text evidence="4">The sequence shown here is derived from an EMBL/GenBank/DDBJ whole genome shotgun (WGS) entry which is preliminary data.</text>
</comment>
<dbReference type="InterPro" id="IPR036291">
    <property type="entry name" value="NAD(P)-bd_dom_sf"/>
</dbReference>
<dbReference type="SUPFAM" id="SSF51735">
    <property type="entry name" value="NAD(P)-binding Rossmann-fold domains"/>
    <property type="match status" value="1"/>
</dbReference>
<evidence type="ECO:0000313" key="5">
    <source>
        <dbReference type="Proteomes" id="UP000245590"/>
    </source>
</evidence>
<dbReference type="OrthoDB" id="3505279at2"/>
<dbReference type="RefSeq" id="WP_109274148.1">
    <property type="nucleotide sequence ID" value="NZ_QFKX01000001.1"/>
</dbReference>
<dbReference type="AlphaFoldDB" id="A0A2U2RNB0"/>
<feature type="domain" description="Gfo/Idh/MocA-like oxidoreductase N-terminal" evidence="2">
    <location>
        <begin position="50"/>
        <end position="135"/>
    </location>
</feature>
<dbReference type="Pfam" id="PF22725">
    <property type="entry name" value="GFO_IDH_MocA_C3"/>
    <property type="match status" value="1"/>
</dbReference>
<dbReference type="EMBL" id="QFKX01000001">
    <property type="protein sequence ID" value="PWH07264.1"/>
    <property type="molecule type" value="Genomic_DNA"/>
</dbReference>
<reference evidence="4 5" key="1">
    <citation type="submission" date="2018-05" db="EMBL/GenBank/DDBJ databases">
        <title>Brachybacterium sp. M1HQ-2T, whole genome shotgun sequence.</title>
        <authorList>
            <person name="Tuo L."/>
        </authorList>
    </citation>
    <scope>NUCLEOTIDE SEQUENCE [LARGE SCALE GENOMIC DNA]</scope>
    <source>
        <strain evidence="4 5">M1HQ-2</strain>
    </source>
</reference>
<sequence>MTERRIGIIVNGASGRMGYRQHLVRSLLAIRDQGGVELADGTRLVPDLLLVGRNEEKLRTIAERHGLTEWTTDLDAALAAPGYEIYFDALVTNLRVANIRKAIAAGKAIYTEKPTAETLEDALALAREARDAGTVSGVVRDKLYLPGLLKLRRLVDSGFFGRVLSVRGEFGYWVFEGDGQSAQRPSWNYRSEDGGGIVADMFPHWNYVIENLFGRIQDVYAQTATHIPERWDEQHRRYTATADDAAYGVLRLEGGAIVQMNSSWDTRVHRDELVEFHVDGTRGSAVVGLWGARIQPREATPRPVWNPDVPDPHDYRADWQEVPDNAGPDGFDNAFKAQWEDFLAHWAEGRTYPYDLLAGARGVRLAEAALTSAAEGRRITLEPLTEA</sequence>
<dbReference type="InterPro" id="IPR000683">
    <property type="entry name" value="Gfo/Idh/MocA-like_OxRdtase_N"/>
</dbReference>
<accession>A0A2U2RNB0</accession>
<organism evidence="4 5">
    <name type="scientific">Brachybacterium endophyticum</name>
    <dbReference type="NCBI Taxonomy" id="2182385"/>
    <lineage>
        <taxon>Bacteria</taxon>
        <taxon>Bacillati</taxon>
        <taxon>Actinomycetota</taxon>
        <taxon>Actinomycetes</taxon>
        <taxon>Micrococcales</taxon>
        <taxon>Dermabacteraceae</taxon>
        <taxon>Brachybacterium</taxon>
    </lineage>
</organism>
<keyword evidence="1" id="KW-0520">NAD</keyword>
<feature type="domain" description="GFO/IDH/MocA-like oxidoreductase" evidence="3">
    <location>
        <begin position="149"/>
        <end position="285"/>
    </location>
</feature>
<proteinExistence type="predicted"/>
<evidence type="ECO:0000259" key="2">
    <source>
        <dbReference type="Pfam" id="PF01408"/>
    </source>
</evidence>
<dbReference type="SUPFAM" id="SSF55347">
    <property type="entry name" value="Glyceraldehyde-3-phosphate dehydrogenase-like, C-terminal domain"/>
    <property type="match status" value="1"/>
</dbReference>
<dbReference type="Gene3D" id="3.30.360.10">
    <property type="entry name" value="Dihydrodipicolinate Reductase, domain 2"/>
    <property type="match status" value="1"/>
</dbReference>
<gene>
    <name evidence="4" type="ORF">DEO23_00990</name>
</gene>
<evidence type="ECO:0000256" key="1">
    <source>
        <dbReference type="ARBA" id="ARBA00023027"/>
    </source>
</evidence>
<evidence type="ECO:0000313" key="4">
    <source>
        <dbReference type="EMBL" id="PWH07264.1"/>
    </source>
</evidence>
<keyword evidence="5" id="KW-1185">Reference proteome</keyword>
<dbReference type="GO" id="GO:0000166">
    <property type="term" value="F:nucleotide binding"/>
    <property type="evidence" value="ECO:0007669"/>
    <property type="project" value="InterPro"/>
</dbReference>
<dbReference type="PANTHER" id="PTHR42840">
    <property type="entry name" value="NAD(P)-BINDING ROSSMANN-FOLD SUPERFAMILY PROTEIN-RELATED"/>
    <property type="match status" value="1"/>
</dbReference>
<evidence type="ECO:0000259" key="3">
    <source>
        <dbReference type="Pfam" id="PF22725"/>
    </source>
</evidence>
<dbReference type="Pfam" id="PF01408">
    <property type="entry name" value="GFO_IDH_MocA"/>
    <property type="match status" value="1"/>
</dbReference>
<protein>
    <submittedName>
        <fullName evidence="4">Oxidoreductase</fullName>
    </submittedName>
</protein>
<dbReference type="Gene3D" id="3.40.50.720">
    <property type="entry name" value="NAD(P)-binding Rossmann-like Domain"/>
    <property type="match status" value="1"/>
</dbReference>
<dbReference type="InterPro" id="IPR055170">
    <property type="entry name" value="GFO_IDH_MocA-like_dom"/>
</dbReference>
<name>A0A2U2RNB0_9MICO</name>
<dbReference type="PANTHER" id="PTHR42840:SF8">
    <property type="entry name" value="OXIDOREDUCTASE"/>
    <property type="match status" value="1"/>
</dbReference>
<dbReference type="Proteomes" id="UP000245590">
    <property type="component" value="Unassembled WGS sequence"/>
</dbReference>